<dbReference type="EMBL" id="MAVT02000729">
    <property type="protein sequence ID" value="POS73822.1"/>
    <property type="molecule type" value="Genomic_DNA"/>
</dbReference>
<evidence type="ECO:0000313" key="2">
    <source>
        <dbReference type="Proteomes" id="UP000094444"/>
    </source>
</evidence>
<name>A0A2P5HU95_DIAHE</name>
<evidence type="ECO:0008006" key="3">
    <source>
        <dbReference type="Google" id="ProtNLM"/>
    </source>
</evidence>
<sequence length="494" mass="57037">MASRPLKLERLPEEMILHILRNVHDTPIPRFGLRELVPVKRYPILRTPSEWAQYYQGIRDIQNVRLTSKMLCRIGTEFLVGYVGIDFSLESLARFQRIMEHPGIRRGVEMVRIRLPVYSQVLCTDERLYTQKVALNASSVCDLLDSEVPCCAHQWGQDRAESEKDIQANIIAAIEHSHREYKQRYQAQQSLLQQRERFIKGVFDAIKMSNNKALRLEFTDGRDLPTLNRLSKQLVTAKDRMYTILRRPFTPITWSALDSVDPQPVQTLATIIPDMLAAFSDTRITIVDLKLEITKVTASDREAFGTMENALVPISGAMWNLRKFTYIHCPWRRKSQAGPSEQETRPELCTFLYQCLPPSLRTLELESVEIGPLRCRLPGLTQIRLVSLPNLTTEGLGHMLQGLERHGVAITLKECWVRFCSWTDVLDLLRSKQSMTSLVKPRGREFERIRILAPMILPHLAPDDAYIGFVRKAELYIQRARDINPFDVYRKPQD</sequence>
<keyword evidence="2" id="KW-1185">Reference proteome</keyword>
<dbReference type="AlphaFoldDB" id="A0A2P5HU95"/>
<accession>A0A2P5HU95</accession>
<proteinExistence type="predicted"/>
<dbReference type="Proteomes" id="UP000094444">
    <property type="component" value="Unassembled WGS sequence"/>
</dbReference>
<dbReference type="InParanoid" id="A0A2P5HU95"/>
<comment type="caution">
    <text evidence="1">The sequence shown here is derived from an EMBL/GenBank/DDBJ whole genome shotgun (WGS) entry which is preliminary data.</text>
</comment>
<reference evidence="1" key="1">
    <citation type="submission" date="2017-09" db="EMBL/GenBank/DDBJ databases">
        <title>Polyketide synthases of a Diaporthe helianthi virulent isolate.</title>
        <authorList>
            <person name="Baroncelli R."/>
        </authorList>
    </citation>
    <scope>NUCLEOTIDE SEQUENCE [LARGE SCALE GENOMIC DNA]</scope>
    <source>
        <strain evidence="1">7/96</strain>
    </source>
</reference>
<evidence type="ECO:0000313" key="1">
    <source>
        <dbReference type="EMBL" id="POS73822.1"/>
    </source>
</evidence>
<gene>
    <name evidence="1" type="ORF">DHEL01_v207786</name>
</gene>
<protein>
    <recommendedName>
        <fullName evidence="3">F-box domain-containing protein</fullName>
    </recommendedName>
</protein>
<dbReference type="OrthoDB" id="3759773at2759"/>
<dbReference type="STRING" id="158607.A0A2P5HU95"/>
<organism evidence="1 2">
    <name type="scientific">Diaporthe helianthi</name>
    <dbReference type="NCBI Taxonomy" id="158607"/>
    <lineage>
        <taxon>Eukaryota</taxon>
        <taxon>Fungi</taxon>
        <taxon>Dikarya</taxon>
        <taxon>Ascomycota</taxon>
        <taxon>Pezizomycotina</taxon>
        <taxon>Sordariomycetes</taxon>
        <taxon>Sordariomycetidae</taxon>
        <taxon>Diaporthales</taxon>
        <taxon>Diaporthaceae</taxon>
        <taxon>Diaporthe</taxon>
    </lineage>
</organism>